<evidence type="ECO:0008006" key="3">
    <source>
        <dbReference type="Google" id="ProtNLM"/>
    </source>
</evidence>
<keyword evidence="1" id="KW-0732">Signal</keyword>
<evidence type="ECO:0000313" key="2">
    <source>
        <dbReference type="EMBL" id="JAH91715.1"/>
    </source>
</evidence>
<accession>A0A0E9WQ61</accession>
<name>A0A0E9WQ61_ANGAN</name>
<reference evidence="2" key="1">
    <citation type="submission" date="2014-11" db="EMBL/GenBank/DDBJ databases">
        <authorList>
            <person name="Amaro Gonzalez C."/>
        </authorList>
    </citation>
    <scope>NUCLEOTIDE SEQUENCE</scope>
</reference>
<dbReference type="AlphaFoldDB" id="A0A0E9WQ61"/>
<proteinExistence type="predicted"/>
<evidence type="ECO:0000256" key="1">
    <source>
        <dbReference type="SAM" id="SignalP"/>
    </source>
</evidence>
<sequence>MPFRLPFPFWFISIVSMMGSEAIAYKEAANKFSLSALSCSVVQAKRGDFRPRLFQLPPEPGLD</sequence>
<reference evidence="2" key="2">
    <citation type="journal article" date="2015" name="Fish Shellfish Immunol.">
        <title>Early steps in the European eel (Anguilla anguilla)-Vibrio vulnificus interaction in the gills: Role of the RtxA13 toxin.</title>
        <authorList>
            <person name="Callol A."/>
            <person name="Pajuelo D."/>
            <person name="Ebbesson L."/>
            <person name="Teles M."/>
            <person name="MacKenzie S."/>
            <person name="Amaro C."/>
        </authorList>
    </citation>
    <scope>NUCLEOTIDE SEQUENCE</scope>
</reference>
<feature type="signal peptide" evidence="1">
    <location>
        <begin position="1"/>
        <end position="22"/>
    </location>
</feature>
<feature type="chain" id="PRO_5002434707" description="Secreted protein" evidence="1">
    <location>
        <begin position="23"/>
        <end position="63"/>
    </location>
</feature>
<protein>
    <recommendedName>
        <fullName evidence="3">Secreted protein</fullName>
    </recommendedName>
</protein>
<dbReference type="EMBL" id="GBXM01016862">
    <property type="protein sequence ID" value="JAH91715.1"/>
    <property type="molecule type" value="Transcribed_RNA"/>
</dbReference>
<organism evidence="2">
    <name type="scientific">Anguilla anguilla</name>
    <name type="common">European freshwater eel</name>
    <name type="synonym">Muraena anguilla</name>
    <dbReference type="NCBI Taxonomy" id="7936"/>
    <lineage>
        <taxon>Eukaryota</taxon>
        <taxon>Metazoa</taxon>
        <taxon>Chordata</taxon>
        <taxon>Craniata</taxon>
        <taxon>Vertebrata</taxon>
        <taxon>Euteleostomi</taxon>
        <taxon>Actinopterygii</taxon>
        <taxon>Neopterygii</taxon>
        <taxon>Teleostei</taxon>
        <taxon>Anguilliformes</taxon>
        <taxon>Anguillidae</taxon>
        <taxon>Anguilla</taxon>
    </lineage>
</organism>